<dbReference type="EMBL" id="BKCJ010273188">
    <property type="protein sequence ID" value="GEZ39048.1"/>
    <property type="molecule type" value="Genomic_DNA"/>
</dbReference>
<dbReference type="InterPro" id="IPR001878">
    <property type="entry name" value="Znf_CCHC"/>
</dbReference>
<sequence>MLMMLWVKKKTVVVTSDPLVLIVEKIKVSKRKEKVIFSSDSEGSDADDFSELKKINALLAKAFNRRKFYSKPTNNNLRTSSASQIADKKQEYVKSDDKKFEKKDDEKKRDMSKVKCLNCKKEGHFAKDCKKAKVKDYEYYETKMLLAKKDKDEQVLLAEDHAWMESSIVSYQEINENMVFMAKIKKVISYSEASTSSADNKILEESYYLSKSESKSDFETSEYYDNTTTYEKAMYGLHQAPKAWYGTLSKYLLDNGFQREKRREGFTQKNAPNMEGWIKREDLLVRDTMKDSDKSADKGSDSTNAMANVLGTLGATNILDIGGLRLVFTTAILSVATASTIVSPTVATASRSFPTTVIFTTARKMTEPEQPSKEKVLEQMSAQLARDLEAKSNEIVAKYLSEYEQAEAGLSHDEKVKLIDELLMYQRNLDQIKKYQAQQNKPAIKTKRRDFYMSILRSNTGWKAKDFKGMTFEQIEEKFIIVWEKMQDFVPMNSKLESKRLKRPGI</sequence>
<dbReference type="InterPro" id="IPR036875">
    <property type="entry name" value="Znf_CCHC_sf"/>
</dbReference>
<comment type="caution">
    <text evidence="3">The sequence shown here is derived from an EMBL/GenBank/DDBJ whole genome shotgun (WGS) entry which is preliminary data.</text>
</comment>
<dbReference type="GO" id="GO:0003676">
    <property type="term" value="F:nucleic acid binding"/>
    <property type="evidence" value="ECO:0007669"/>
    <property type="project" value="InterPro"/>
</dbReference>
<evidence type="ECO:0000259" key="2">
    <source>
        <dbReference type="PROSITE" id="PS50158"/>
    </source>
</evidence>
<name>A0A699IEI7_TANCI</name>
<keyword evidence="1" id="KW-0862">Zinc</keyword>
<dbReference type="SMART" id="SM00343">
    <property type="entry name" value="ZnF_C2HC"/>
    <property type="match status" value="1"/>
</dbReference>
<keyword evidence="1" id="KW-0863">Zinc-finger</keyword>
<feature type="domain" description="CCHC-type" evidence="2">
    <location>
        <begin position="115"/>
        <end position="131"/>
    </location>
</feature>
<dbReference type="Gene3D" id="4.10.60.10">
    <property type="entry name" value="Zinc finger, CCHC-type"/>
    <property type="match status" value="1"/>
</dbReference>
<dbReference type="SUPFAM" id="SSF57756">
    <property type="entry name" value="Retrovirus zinc finger-like domains"/>
    <property type="match status" value="1"/>
</dbReference>
<dbReference type="PROSITE" id="PS50158">
    <property type="entry name" value="ZF_CCHC"/>
    <property type="match status" value="1"/>
</dbReference>
<protein>
    <submittedName>
        <fullName evidence="3">Putative ribonuclease H-like domain-containing protein</fullName>
    </submittedName>
</protein>
<dbReference type="AlphaFoldDB" id="A0A699IEI7"/>
<proteinExistence type="predicted"/>
<evidence type="ECO:0000256" key="1">
    <source>
        <dbReference type="PROSITE-ProRule" id="PRU00047"/>
    </source>
</evidence>
<gene>
    <name evidence="3" type="ORF">Tci_511021</name>
</gene>
<evidence type="ECO:0000313" key="3">
    <source>
        <dbReference type="EMBL" id="GEZ39048.1"/>
    </source>
</evidence>
<reference evidence="3" key="1">
    <citation type="journal article" date="2019" name="Sci. Rep.">
        <title>Draft genome of Tanacetum cinerariifolium, the natural source of mosquito coil.</title>
        <authorList>
            <person name="Yamashiro T."/>
            <person name="Shiraishi A."/>
            <person name="Satake H."/>
            <person name="Nakayama K."/>
        </authorList>
    </citation>
    <scope>NUCLEOTIDE SEQUENCE</scope>
</reference>
<dbReference type="Pfam" id="PF00098">
    <property type="entry name" value="zf-CCHC"/>
    <property type="match status" value="1"/>
</dbReference>
<accession>A0A699IEI7</accession>
<organism evidence="3">
    <name type="scientific">Tanacetum cinerariifolium</name>
    <name type="common">Dalmatian daisy</name>
    <name type="synonym">Chrysanthemum cinerariifolium</name>
    <dbReference type="NCBI Taxonomy" id="118510"/>
    <lineage>
        <taxon>Eukaryota</taxon>
        <taxon>Viridiplantae</taxon>
        <taxon>Streptophyta</taxon>
        <taxon>Embryophyta</taxon>
        <taxon>Tracheophyta</taxon>
        <taxon>Spermatophyta</taxon>
        <taxon>Magnoliopsida</taxon>
        <taxon>eudicotyledons</taxon>
        <taxon>Gunneridae</taxon>
        <taxon>Pentapetalae</taxon>
        <taxon>asterids</taxon>
        <taxon>campanulids</taxon>
        <taxon>Asterales</taxon>
        <taxon>Asteraceae</taxon>
        <taxon>Asteroideae</taxon>
        <taxon>Anthemideae</taxon>
        <taxon>Anthemidinae</taxon>
        <taxon>Tanacetum</taxon>
    </lineage>
</organism>
<dbReference type="GO" id="GO:0008270">
    <property type="term" value="F:zinc ion binding"/>
    <property type="evidence" value="ECO:0007669"/>
    <property type="project" value="UniProtKB-KW"/>
</dbReference>
<keyword evidence="1" id="KW-0479">Metal-binding</keyword>